<comment type="subunit">
    <text evidence="6">Homotrimer.</text>
</comment>
<dbReference type="GO" id="GO:0046872">
    <property type="term" value="F:metal ion binding"/>
    <property type="evidence" value="ECO:0007669"/>
    <property type="project" value="UniProtKB-KW"/>
</dbReference>
<dbReference type="Proteomes" id="UP000464378">
    <property type="component" value="Chromosome"/>
</dbReference>
<keyword evidence="2 6" id="KW-0378">Hydrolase</keyword>
<dbReference type="InterPro" id="IPR022830">
    <property type="entry name" value="Indigdn_synthA-like"/>
</dbReference>
<evidence type="ECO:0000256" key="3">
    <source>
        <dbReference type="ARBA" id="ARBA00023211"/>
    </source>
</evidence>
<dbReference type="SUPFAM" id="SSF110581">
    <property type="entry name" value="Indigoidine synthase A-like"/>
    <property type="match status" value="1"/>
</dbReference>
<dbReference type="RefSeq" id="WP_162658341.1">
    <property type="nucleotide sequence ID" value="NZ_LR593887.1"/>
</dbReference>
<keyword evidence="1 6" id="KW-0479">Metal-binding</keyword>
<organism evidence="7">
    <name type="scientific">Tuwongella immobilis</name>
    <dbReference type="NCBI Taxonomy" id="692036"/>
    <lineage>
        <taxon>Bacteria</taxon>
        <taxon>Pseudomonadati</taxon>
        <taxon>Planctomycetota</taxon>
        <taxon>Planctomycetia</taxon>
        <taxon>Gemmatales</taxon>
        <taxon>Gemmataceae</taxon>
        <taxon>Tuwongella</taxon>
    </lineage>
</organism>
<comment type="similarity">
    <text evidence="6">Belongs to the pseudouridine-5'-phosphate glycosidase family.</text>
</comment>
<feature type="active site" description="Proton donor" evidence="6">
    <location>
        <position position="34"/>
    </location>
</feature>
<evidence type="ECO:0000256" key="1">
    <source>
        <dbReference type="ARBA" id="ARBA00022723"/>
    </source>
</evidence>
<dbReference type="EMBL" id="LR586016">
    <property type="protein sequence ID" value="VIP03256.1"/>
    <property type="molecule type" value="Genomic_DNA"/>
</dbReference>
<dbReference type="Pfam" id="PF04227">
    <property type="entry name" value="Indigoidine_A"/>
    <property type="match status" value="1"/>
</dbReference>
<dbReference type="GO" id="GO:0046113">
    <property type="term" value="P:nucleobase catabolic process"/>
    <property type="evidence" value="ECO:0007669"/>
    <property type="project" value="UniProtKB-UniRule"/>
</dbReference>
<comment type="catalytic activity">
    <reaction evidence="6">
        <text>D-ribose 5-phosphate + uracil = psi-UMP + H2O</text>
        <dbReference type="Rhea" id="RHEA:18337"/>
        <dbReference type="ChEBI" id="CHEBI:15377"/>
        <dbReference type="ChEBI" id="CHEBI:17568"/>
        <dbReference type="ChEBI" id="CHEBI:58380"/>
        <dbReference type="ChEBI" id="CHEBI:78346"/>
        <dbReference type="EC" id="4.2.1.70"/>
    </reaction>
</comment>
<dbReference type="InterPro" id="IPR007342">
    <property type="entry name" value="PsuG"/>
</dbReference>
<dbReference type="HAMAP" id="MF_01876">
    <property type="entry name" value="PsiMP_glycosidase"/>
    <property type="match status" value="1"/>
</dbReference>
<dbReference type="GO" id="GO:0016798">
    <property type="term" value="F:hydrolase activity, acting on glycosyl bonds"/>
    <property type="evidence" value="ECO:0007669"/>
    <property type="project" value="UniProtKB-KW"/>
</dbReference>
<comment type="function">
    <text evidence="6">Catalyzes the reversible cleavage of pseudouridine 5'-phosphate (PsiMP) to ribose 5-phosphate and uracil. Functions biologically in the cleavage direction, as part of a pseudouridine degradation pathway.</text>
</comment>
<reference evidence="7" key="1">
    <citation type="submission" date="2019-04" db="EMBL/GenBank/DDBJ databases">
        <authorList>
            <consortium name="Science for Life Laboratories"/>
        </authorList>
    </citation>
    <scope>NUCLEOTIDE SEQUENCE</scope>
    <source>
        <strain evidence="7">MBLW1</strain>
    </source>
</reference>
<dbReference type="EC" id="4.2.1.70" evidence="6"/>
<keyword evidence="5 6" id="KW-0326">Glycosidase</keyword>
<evidence type="ECO:0000256" key="4">
    <source>
        <dbReference type="ARBA" id="ARBA00023239"/>
    </source>
</evidence>
<dbReference type="PANTHER" id="PTHR42909">
    <property type="entry name" value="ZGC:136858"/>
    <property type="match status" value="1"/>
</dbReference>
<evidence type="ECO:0000256" key="5">
    <source>
        <dbReference type="ARBA" id="ARBA00023295"/>
    </source>
</evidence>
<keyword evidence="4 6" id="KW-0456">Lyase</keyword>
<dbReference type="KEGG" id="tim:GMBLW1_07040"/>
<keyword evidence="3 6" id="KW-0464">Manganese</keyword>
<dbReference type="InParanoid" id="A0A6C2YP88"/>
<proteinExistence type="inferred from homology"/>
<dbReference type="PANTHER" id="PTHR42909:SF1">
    <property type="entry name" value="CARBOHYDRATE KINASE PFKB DOMAIN-CONTAINING PROTEIN"/>
    <property type="match status" value="1"/>
</dbReference>
<evidence type="ECO:0000256" key="2">
    <source>
        <dbReference type="ARBA" id="ARBA00022801"/>
    </source>
</evidence>
<evidence type="ECO:0000256" key="6">
    <source>
        <dbReference type="HAMAP-Rule" id="MF_01876"/>
    </source>
</evidence>
<dbReference type="GO" id="GO:0004730">
    <property type="term" value="F:pseudouridylate synthase activity"/>
    <property type="evidence" value="ECO:0007669"/>
    <property type="project" value="UniProtKB-UniRule"/>
</dbReference>
<accession>A0A6C2YP88</accession>
<feature type="binding site" evidence="6">
    <location>
        <position position="95"/>
    </location>
    <ligand>
        <name>substrate</name>
    </ligand>
</feature>
<keyword evidence="8" id="KW-1185">Reference proteome</keyword>
<dbReference type="EMBL" id="LR593887">
    <property type="protein sequence ID" value="VTS03856.1"/>
    <property type="molecule type" value="Genomic_DNA"/>
</dbReference>
<sequence length="320" mass="33825">MSNVVRPEISNDWLRIHPEVQQAVQTGRPVVALESTLISHGLPWPVNFETAIAAEQAIRECGVVPATIAIWHGRPTVGMDRSMIEALAQRNDVAKASRRDIGTMMALRKTAATTVAATMALAKAANISIFATGGIGGVHHAVPGEAPSDVSADLIDLGRTPILVVCAGAKNILNLPRTLEWLETEGVPVIGYRTRTFPAFYLPSSGLPVSARMDSAAEVALAFAAHRHFGGGGMLLCRPLESAFALTEPEWRNAWQSARDAAEVAGVQGAAVTPFLLKQIAEHTQGRSLAANQALIVGNARLAAETAIELARISGARTTA</sequence>
<gene>
    <name evidence="6" type="primary">psuG</name>
    <name evidence="7" type="ORF">GMBLW1_07040</name>
</gene>
<evidence type="ECO:0000313" key="8">
    <source>
        <dbReference type="Proteomes" id="UP000464378"/>
    </source>
</evidence>
<dbReference type="GO" id="GO:0005737">
    <property type="term" value="C:cytoplasm"/>
    <property type="evidence" value="ECO:0007669"/>
    <property type="project" value="TreeGrafter"/>
</dbReference>
<feature type="binding site" evidence="6">
    <location>
        <position position="149"/>
    </location>
    <ligand>
        <name>Mn(2+)</name>
        <dbReference type="ChEBI" id="CHEBI:29035"/>
    </ligand>
</feature>
<dbReference type="Gene3D" id="3.40.1790.10">
    <property type="entry name" value="Indigoidine synthase domain"/>
    <property type="match status" value="1"/>
</dbReference>
<feature type="active site" description="Nucleophile" evidence="6">
    <location>
        <position position="170"/>
    </location>
</feature>
<comment type="cofactor">
    <cofactor evidence="6">
        <name>Mn(2+)</name>
        <dbReference type="ChEBI" id="CHEBI:29035"/>
    </cofactor>
    <text evidence="6">Binds 1 Mn(2+) ion per subunit.</text>
</comment>
<feature type="binding site" evidence="6">
    <location>
        <begin position="151"/>
        <end position="153"/>
    </location>
    <ligand>
        <name>substrate</name>
    </ligand>
</feature>
<name>A0A6C2YP88_9BACT</name>
<evidence type="ECO:0000313" key="7">
    <source>
        <dbReference type="EMBL" id="VIP03256.1"/>
    </source>
</evidence>
<feature type="binding site" evidence="6">
    <location>
        <position position="115"/>
    </location>
    <ligand>
        <name>substrate</name>
    </ligand>
</feature>
<protein>
    <recommendedName>
        <fullName evidence="6">Pseudouridine-5'-phosphate glycosidase</fullName>
        <shortName evidence="6">PsiMP glycosidase</shortName>
        <ecNumber evidence="6">4.2.1.70</ecNumber>
    </recommendedName>
</protein>
<dbReference type="AlphaFoldDB" id="A0A6C2YP88"/>
<dbReference type="FunCoup" id="A0A6C2YP88">
    <property type="interactions" value="168"/>
</dbReference>